<feature type="chain" id="PRO_5029811168" description="Class E sortase" evidence="3">
    <location>
        <begin position="29"/>
        <end position="194"/>
    </location>
</feature>
<dbReference type="InterPro" id="IPR042003">
    <property type="entry name" value="Sortase_E"/>
</dbReference>
<dbReference type="RefSeq" id="WP_194293213.1">
    <property type="nucleotide sequence ID" value="NZ_WEGH01000001.1"/>
</dbReference>
<gene>
    <name evidence="4" type="ORF">ACRB68_17340</name>
</gene>
<dbReference type="CDD" id="cd05830">
    <property type="entry name" value="Sortase_E"/>
    <property type="match status" value="1"/>
</dbReference>
<protein>
    <recommendedName>
        <fullName evidence="6">Class E sortase</fullName>
    </recommendedName>
</protein>
<evidence type="ECO:0000313" key="5">
    <source>
        <dbReference type="Proteomes" id="UP000487268"/>
    </source>
</evidence>
<keyword evidence="5" id="KW-1185">Reference proteome</keyword>
<feature type="signal peptide" evidence="3">
    <location>
        <begin position="1"/>
        <end position="28"/>
    </location>
</feature>
<evidence type="ECO:0000313" key="4">
    <source>
        <dbReference type="EMBL" id="MQY03689.1"/>
    </source>
</evidence>
<dbReference type="EMBL" id="WEGH01000001">
    <property type="protein sequence ID" value="MQY03689.1"/>
    <property type="molecule type" value="Genomic_DNA"/>
</dbReference>
<feature type="active site" description="Proton donor/acceptor" evidence="2">
    <location>
        <position position="109"/>
    </location>
</feature>
<dbReference type="InterPro" id="IPR023365">
    <property type="entry name" value="Sortase_dom-sf"/>
</dbReference>
<keyword evidence="1" id="KW-0378">Hydrolase</keyword>
<evidence type="ECO:0008006" key="6">
    <source>
        <dbReference type="Google" id="ProtNLM"/>
    </source>
</evidence>
<dbReference type="GO" id="GO:0016787">
    <property type="term" value="F:hydrolase activity"/>
    <property type="evidence" value="ECO:0007669"/>
    <property type="project" value="UniProtKB-KW"/>
</dbReference>
<feature type="active site" description="Acyl-thioester intermediate" evidence="2">
    <location>
        <position position="177"/>
    </location>
</feature>
<accession>A0A7K0BR92</accession>
<dbReference type="SUPFAM" id="SSF63817">
    <property type="entry name" value="Sortase"/>
    <property type="match status" value="1"/>
</dbReference>
<dbReference type="InterPro" id="IPR005754">
    <property type="entry name" value="Sortase"/>
</dbReference>
<comment type="caution">
    <text evidence="4">The sequence shown here is derived from an EMBL/GenBank/DDBJ whole genome shotgun (WGS) entry which is preliminary data.</text>
</comment>
<dbReference type="Gene3D" id="2.40.260.10">
    <property type="entry name" value="Sortase"/>
    <property type="match status" value="1"/>
</dbReference>
<organism evidence="4 5">
    <name type="scientific">Actinomadura macrotermitis</name>
    <dbReference type="NCBI Taxonomy" id="2585200"/>
    <lineage>
        <taxon>Bacteria</taxon>
        <taxon>Bacillati</taxon>
        <taxon>Actinomycetota</taxon>
        <taxon>Actinomycetes</taxon>
        <taxon>Streptosporangiales</taxon>
        <taxon>Thermomonosporaceae</taxon>
        <taxon>Actinomadura</taxon>
    </lineage>
</organism>
<dbReference type="NCBIfam" id="TIGR01076">
    <property type="entry name" value="sortase_fam"/>
    <property type="match status" value="1"/>
</dbReference>
<dbReference type="Pfam" id="PF04203">
    <property type="entry name" value="Sortase"/>
    <property type="match status" value="1"/>
</dbReference>
<evidence type="ECO:0000256" key="1">
    <source>
        <dbReference type="ARBA" id="ARBA00022801"/>
    </source>
</evidence>
<dbReference type="AlphaFoldDB" id="A0A7K0BR92"/>
<dbReference type="Proteomes" id="UP000487268">
    <property type="component" value="Unassembled WGS sequence"/>
</dbReference>
<evidence type="ECO:0000256" key="2">
    <source>
        <dbReference type="PIRSR" id="PIRSR605754-1"/>
    </source>
</evidence>
<reference evidence="4 5" key="1">
    <citation type="submission" date="2019-10" db="EMBL/GenBank/DDBJ databases">
        <title>Actinomadura rubteroloni sp. nov. and Actinomadura macrotermitis sp. nov., isolated from the gut of fungus growing-termite Macrotermes natalensis.</title>
        <authorList>
            <person name="Benndorf R."/>
            <person name="Martin K."/>
            <person name="Kuefner M."/>
            <person name="De Beer W."/>
            <person name="Kaster A.-K."/>
            <person name="Vollmers J."/>
            <person name="Poulsen M."/>
            <person name="Beemelmanns C."/>
        </authorList>
    </citation>
    <scope>NUCLEOTIDE SEQUENCE [LARGE SCALE GENOMIC DNA]</scope>
    <source>
        <strain evidence="4 5">RB68</strain>
    </source>
</reference>
<name>A0A7K0BR92_9ACTN</name>
<sequence length="194" mass="20557">MAPFTRRAGAALVAALAFTVAPAPTAGADIVSDTTGDLATAFAPAPAPAAVPAKPAPLPARMGTLTLKRFHQREPIREGIAPQNLGSGAGHYPGTAVPGEPGNAVLLGHRTTDQAPFRNVPALRPGDVVTVQIGKARYDYRVVQKRITDPRNRTVLSPTPFRSDERRTGNYLTLITCHPKGSDRQRVVVVAKMQ</sequence>
<proteinExistence type="predicted"/>
<evidence type="ECO:0000256" key="3">
    <source>
        <dbReference type="SAM" id="SignalP"/>
    </source>
</evidence>
<keyword evidence="3" id="KW-0732">Signal</keyword>